<dbReference type="SUPFAM" id="SSF55874">
    <property type="entry name" value="ATPase domain of HSP90 chaperone/DNA topoisomerase II/histidine kinase"/>
    <property type="match status" value="1"/>
</dbReference>
<keyword evidence="4 9" id="KW-0418">Kinase</keyword>
<sequence>MLVKLRFILVFFCLCGFLNGCSKASENKDQGLLKDLKKYTRNYNRVNITEKTKKEADSVGRLLLSVANTKQQRDVLINYIFYVNDNRKYIDELLIGSKKSKDIRDEGYANYLLANMFNKTFQKDSTYYYLTKSEFLLSSIKDSIVLQDVYVFKAVLLLNDKIYTEGEAQIIKSMALNRDQKSLRLKYTESLCLTDALKGLEQFEEALVEADRCLKYLEDPEIKKFYIDDILRLNKISVYTTIADIYLKQKKYIKSKELIIETIKQNFTKNKSEYDPILLSKLLLFLAEVNIELKQYDQVEKSLKENIDVQLKYNNLHDYYSAKTLLAKYYFLVHKEPSALNLVQEVISYAKENKDLAIERDALLVLLAFYKNNNQDNLNRYLELNHLIQNENIAAKNMFTRMSFESDDLLKTNKQLQKQKRLVIKIAIGVFTLAIIIFFIILFRQKVKEMSLIKLFEKDTHKYYDSILNIQNELSQVRILERTQMAKELHDGVLNRLFMTRFLLMQLDQKSYVEHQDSLINEIKKIEEQIRDVSHTLIKDNEFKIKEFDQLLEDLIEIQNRNQKVKFSLFMDENISFDNIDIKYKIHIYRIIQECLQNVHKHAKATVCKVSFMFINQYSFRVIVQDNGVGLNTTIRGKGLGLSSIESRVKLMNSKLIVSSKKTKGTKILFKIIMDL</sequence>
<dbReference type="Pfam" id="PF02518">
    <property type="entry name" value="HATPase_c"/>
    <property type="match status" value="1"/>
</dbReference>
<dbReference type="SMART" id="SM00387">
    <property type="entry name" value="HATPase_c"/>
    <property type="match status" value="1"/>
</dbReference>
<keyword evidence="6" id="KW-1133">Transmembrane helix</keyword>
<proteinExistence type="predicted"/>
<keyword evidence="7" id="KW-0732">Signal</keyword>
<dbReference type="GO" id="GO:0000160">
    <property type="term" value="P:phosphorelay signal transduction system"/>
    <property type="evidence" value="ECO:0007669"/>
    <property type="project" value="UniProtKB-KW"/>
</dbReference>
<feature type="chain" id="PRO_5010245685" description="histidine kinase" evidence="7">
    <location>
        <begin position="25"/>
        <end position="676"/>
    </location>
</feature>
<gene>
    <name evidence="9" type="ORF">SAMN04488018_12538</name>
</gene>
<dbReference type="SUPFAM" id="SSF48452">
    <property type="entry name" value="TPR-like"/>
    <property type="match status" value="1"/>
</dbReference>
<dbReference type="InterPro" id="IPR036890">
    <property type="entry name" value="HATPase_C_sf"/>
</dbReference>
<feature type="domain" description="Histidine kinase/HSP90-like ATPase" evidence="8">
    <location>
        <begin position="583"/>
        <end position="676"/>
    </location>
</feature>
<comment type="catalytic activity">
    <reaction evidence="1">
        <text>ATP + protein L-histidine = ADP + protein N-phospho-L-histidine.</text>
        <dbReference type="EC" id="2.7.13.3"/>
    </reaction>
</comment>
<evidence type="ECO:0000256" key="2">
    <source>
        <dbReference type="ARBA" id="ARBA00012438"/>
    </source>
</evidence>
<dbReference type="GO" id="GO:0004673">
    <property type="term" value="F:protein histidine kinase activity"/>
    <property type="evidence" value="ECO:0007669"/>
    <property type="project" value="UniProtKB-EC"/>
</dbReference>
<evidence type="ECO:0000256" key="5">
    <source>
        <dbReference type="ARBA" id="ARBA00023012"/>
    </source>
</evidence>
<protein>
    <recommendedName>
        <fullName evidence="2">histidine kinase</fullName>
        <ecNumber evidence="2">2.7.13.3</ecNumber>
    </recommendedName>
</protein>
<accession>A0A1H6Y0M1</accession>
<keyword evidence="5" id="KW-0902">Two-component regulatory system</keyword>
<keyword evidence="6" id="KW-0472">Membrane</keyword>
<evidence type="ECO:0000256" key="7">
    <source>
        <dbReference type="SAM" id="SignalP"/>
    </source>
</evidence>
<feature type="transmembrane region" description="Helical" evidence="6">
    <location>
        <begin position="422"/>
        <end position="443"/>
    </location>
</feature>
<feature type="signal peptide" evidence="7">
    <location>
        <begin position="1"/>
        <end position="24"/>
    </location>
</feature>
<evidence type="ECO:0000313" key="10">
    <source>
        <dbReference type="Proteomes" id="UP000183077"/>
    </source>
</evidence>
<keyword evidence="6" id="KW-0812">Transmembrane</keyword>
<organism evidence="9 10">
    <name type="scientific">Myroides marinus</name>
    <dbReference type="NCBI Taxonomy" id="703342"/>
    <lineage>
        <taxon>Bacteria</taxon>
        <taxon>Pseudomonadati</taxon>
        <taxon>Bacteroidota</taxon>
        <taxon>Flavobacteriia</taxon>
        <taxon>Flavobacteriales</taxon>
        <taxon>Flavobacteriaceae</taxon>
        <taxon>Myroides</taxon>
    </lineage>
</organism>
<dbReference type="InterPro" id="IPR003594">
    <property type="entry name" value="HATPase_dom"/>
</dbReference>
<dbReference type="InterPro" id="IPR050482">
    <property type="entry name" value="Sensor_HK_TwoCompSys"/>
</dbReference>
<dbReference type="InterPro" id="IPR011990">
    <property type="entry name" value="TPR-like_helical_dom_sf"/>
</dbReference>
<dbReference type="Proteomes" id="UP000183077">
    <property type="component" value="Unassembled WGS sequence"/>
</dbReference>
<dbReference type="PANTHER" id="PTHR24421">
    <property type="entry name" value="NITRATE/NITRITE SENSOR PROTEIN NARX-RELATED"/>
    <property type="match status" value="1"/>
</dbReference>
<evidence type="ECO:0000313" key="9">
    <source>
        <dbReference type="EMBL" id="SEJ33444.1"/>
    </source>
</evidence>
<dbReference type="Gene3D" id="3.30.565.10">
    <property type="entry name" value="Histidine kinase-like ATPase, C-terminal domain"/>
    <property type="match status" value="1"/>
</dbReference>
<dbReference type="CDD" id="cd16917">
    <property type="entry name" value="HATPase_UhpB-NarQ-NarX-like"/>
    <property type="match status" value="1"/>
</dbReference>
<dbReference type="EMBL" id="FNYS01000025">
    <property type="protein sequence ID" value="SEJ33444.1"/>
    <property type="molecule type" value="Genomic_DNA"/>
</dbReference>
<evidence type="ECO:0000256" key="1">
    <source>
        <dbReference type="ARBA" id="ARBA00000085"/>
    </source>
</evidence>
<evidence type="ECO:0000256" key="3">
    <source>
        <dbReference type="ARBA" id="ARBA00022679"/>
    </source>
</evidence>
<keyword evidence="3" id="KW-0808">Transferase</keyword>
<dbReference type="PANTHER" id="PTHR24421:SF10">
    <property type="entry name" value="NITRATE_NITRITE SENSOR PROTEIN NARQ"/>
    <property type="match status" value="1"/>
</dbReference>
<evidence type="ECO:0000256" key="4">
    <source>
        <dbReference type="ARBA" id="ARBA00022777"/>
    </source>
</evidence>
<dbReference type="EC" id="2.7.13.3" evidence="2"/>
<reference evidence="9 10" key="1">
    <citation type="submission" date="2016-10" db="EMBL/GenBank/DDBJ databases">
        <authorList>
            <person name="de Groot N.N."/>
        </authorList>
    </citation>
    <scope>NUCLEOTIDE SEQUENCE [LARGE SCALE GENOMIC DNA]</scope>
    <source>
        <strain evidence="9 10">DSM 23048</strain>
    </source>
</reference>
<dbReference type="AlphaFoldDB" id="A0A1H6Y0M1"/>
<name>A0A1H6Y0M1_9FLAO</name>
<evidence type="ECO:0000259" key="8">
    <source>
        <dbReference type="SMART" id="SM00387"/>
    </source>
</evidence>
<evidence type="ECO:0000256" key="6">
    <source>
        <dbReference type="SAM" id="Phobius"/>
    </source>
</evidence>